<protein>
    <submittedName>
        <fullName evidence="1">Uncharacterized protein</fullName>
    </submittedName>
</protein>
<evidence type="ECO:0000313" key="2">
    <source>
        <dbReference type="Proteomes" id="UP000886653"/>
    </source>
</evidence>
<organism evidence="1 2">
    <name type="scientific">Cronartium quercuum f. sp. fusiforme G11</name>
    <dbReference type="NCBI Taxonomy" id="708437"/>
    <lineage>
        <taxon>Eukaryota</taxon>
        <taxon>Fungi</taxon>
        <taxon>Dikarya</taxon>
        <taxon>Basidiomycota</taxon>
        <taxon>Pucciniomycotina</taxon>
        <taxon>Pucciniomycetes</taxon>
        <taxon>Pucciniales</taxon>
        <taxon>Coleosporiaceae</taxon>
        <taxon>Cronartium</taxon>
    </lineage>
</organism>
<dbReference type="EMBL" id="MU167246">
    <property type="protein sequence ID" value="KAG0147618.1"/>
    <property type="molecule type" value="Genomic_DNA"/>
</dbReference>
<evidence type="ECO:0000313" key="1">
    <source>
        <dbReference type="EMBL" id="KAG0147618.1"/>
    </source>
</evidence>
<proteinExistence type="predicted"/>
<dbReference type="AlphaFoldDB" id="A0A9P6NP32"/>
<reference evidence="1" key="1">
    <citation type="submission" date="2013-11" db="EMBL/GenBank/DDBJ databases">
        <title>Genome sequence of the fusiform rust pathogen reveals effectors for host alternation and coevolution with pine.</title>
        <authorList>
            <consortium name="DOE Joint Genome Institute"/>
            <person name="Smith K."/>
            <person name="Pendleton A."/>
            <person name="Kubisiak T."/>
            <person name="Anderson C."/>
            <person name="Salamov A."/>
            <person name="Aerts A."/>
            <person name="Riley R."/>
            <person name="Clum A."/>
            <person name="Lindquist E."/>
            <person name="Ence D."/>
            <person name="Campbell M."/>
            <person name="Kronenberg Z."/>
            <person name="Feau N."/>
            <person name="Dhillon B."/>
            <person name="Hamelin R."/>
            <person name="Burleigh J."/>
            <person name="Smith J."/>
            <person name="Yandell M."/>
            <person name="Nelson C."/>
            <person name="Grigoriev I."/>
            <person name="Davis J."/>
        </authorList>
    </citation>
    <scope>NUCLEOTIDE SEQUENCE</scope>
    <source>
        <strain evidence="1">G11</strain>
    </source>
</reference>
<gene>
    <name evidence="1" type="ORF">CROQUDRAFT_656019</name>
</gene>
<accession>A0A9P6NP32</accession>
<dbReference type="Proteomes" id="UP000886653">
    <property type="component" value="Unassembled WGS sequence"/>
</dbReference>
<sequence>MAPFKTQDKKITDTLDDLEKGQASVITCKITETPTQFLAYCGKYTEQRREFRKKLKQEKIRVEADLLRRSLSGGAFVETFDSGVFDRGGVRCTTIHDRFFQ</sequence>
<keyword evidence="2" id="KW-1185">Reference proteome</keyword>
<name>A0A9P6NP32_9BASI</name>
<comment type="caution">
    <text evidence="1">The sequence shown here is derived from an EMBL/GenBank/DDBJ whole genome shotgun (WGS) entry which is preliminary data.</text>
</comment>